<evidence type="ECO:0008006" key="6">
    <source>
        <dbReference type="Google" id="ProtNLM"/>
    </source>
</evidence>
<sequence length="378" mass="44931">MKIAKVQDEIQRLEEEIESLLRKDESLRKKLLKTKCNKESLEALQEEVDALLSQARKKNILPWLEESSSKKLSEKPDPFRRSLLTKSESLAPEISSYEEYVCLHGGLTGGWVDEEHAMYLRCKTRFPRTWLCEGMKRVPQKTQQEWLAHDQWYSELSRLDQLRKAAVARWRKEKDNRKVDHRDSSIDQEVKRNGKISKELVEKQRERIQNWKAKREKKSEINDEIPRPKTPKKPQLMKKPDQILEDFKRKKQRHQEKLKHMAMEEEESRKAKGKVANTLITVYRARDREREAVQKECQERVKKEKEEKQQKIKKFISEQVPVNVSKDPARILRPTTSFSRKYERDESDKDRPISAIVQPVMSIRHVPHKAIPSWRKGL</sequence>
<name>A0A7R8X6F1_9CRUS</name>
<feature type="compositionally biased region" description="Basic and acidic residues" evidence="3">
    <location>
        <begin position="217"/>
        <end position="227"/>
    </location>
</feature>
<dbReference type="EMBL" id="LR899998">
    <property type="protein sequence ID" value="CAD7243695.1"/>
    <property type="molecule type" value="Genomic_DNA"/>
</dbReference>
<evidence type="ECO:0000313" key="4">
    <source>
        <dbReference type="EMBL" id="CAD7243695.1"/>
    </source>
</evidence>
<keyword evidence="5" id="KW-1185">Reference proteome</keyword>
<dbReference type="OrthoDB" id="2152435at2759"/>
<feature type="coiled-coil region" evidence="2">
    <location>
        <begin position="3"/>
        <end position="61"/>
    </location>
</feature>
<evidence type="ECO:0000256" key="3">
    <source>
        <dbReference type="SAM" id="MobiDB-lite"/>
    </source>
</evidence>
<feature type="region of interest" description="Disordered" evidence="3">
    <location>
        <begin position="212"/>
        <end position="241"/>
    </location>
</feature>
<keyword evidence="1 2" id="KW-0175">Coiled coil</keyword>
<dbReference type="PANTHER" id="PTHR21549:SF0">
    <property type="entry name" value="COILED-COIL DOMAIN-CONTAINING PROTEIN 112"/>
    <property type="match status" value="1"/>
</dbReference>
<gene>
    <name evidence="4" type="ORF">DSTB1V02_LOCUS3609</name>
</gene>
<dbReference type="InterPro" id="IPR039902">
    <property type="entry name" value="CCDC148/CCDC112"/>
</dbReference>
<dbReference type="PANTHER" id="PTHR21549">
    <property type="entry name" value="MUTATED IN BLADDER CANCER 1"/>
    <property type="match status" value="1"/>
</dbReference>
<protein>
    <recommendedName>
        <fullName evidence="6">Coiled-coil domain-containing protein 112</fullName>
    </recommendedName>
</protein>
<dbReference type="EMBL" id="CAJPEV010000481">
    <property type="protein sequence ID" value="CAG0885707.1"/>
    <property type="molecule type" value="Genomic_DNA"/>
</dbReference>
<proteinExistence type="predicted"/>
<evidence type="ECO:0000256" key="2">
    <source>
        <dbReference type="SAM" id="Coils"/>
    </source>
</evidence>
<evidence type="ECO:0000256" key="1">
    <source>
        <dbReference type="ARBA" id="ARBA00023054"/>
    </source>
</evidence>
<reference evidence="4" key="1">
    <citation type="submission" date="2020-11" db="EMBL/GenBank/DDBJ databases">
        <authorList>
            <person name="Tran Van P."/>
        </authorList>
    </citation>
    <scope>NUCLEOTIDE SEQUENCE</scope>
</reference>
<accession>A0A7R8X6F1</accession>
<evidence type="ECO:0000313" key="5">
    <source>
        <dbReference type="Proteomes" id="UP000677054"/>
    </source>
</evidence>
<dbReference type="AlphaFoldDB" id="A0A7R8X6F1"/>
<dbReference type="Proteomes" id="UP000677054">
    <property type="component" value="Unassembled WGS sequence"/>
</dbReference>
<organism evidence="4">
    <name type="scientific">Darwinula stevensoni</name>
    <dbReference type="NCBI Taxonomy" id="69355"/>
    <lineage>
        <taxon>Eukaryota</taxon>
        <taxon>Metazoa</taxon>
        <taxon>Ecdysozoa</taxon>
        <taxon>Arthropoda</taxon>
        <taxon>Crustacea</taxon>
        <taxon>Oligostraca</taxon>
        <taxon>Ostracoda</taxon>
        <taxon>Podocopa</taxon>
        <taxon>Podocopida</taxon>
        <taxon>Darwinulocopina</taxon>
        <taxon>Darwinuloidea</taxon>
        <taxon>Darwinulidae</taxon>
        <taxon>Darwinula</taxon>
    </lineage>
</organism>
<feature type="compositionally biased region" description="Basic and acidic residues" evidence="3">
    <location>
        <begin position="340"/>
        <end position="352"/>
    </location>
</feature>
<feature type="region of interest" description="Disordered" evidence="3">
    <location>
        <begin position="334"/>
        <end position="353"/>
    </location>
</feature>